<evidence type="ECO:0000259" key="1">
    <source>
        <dbReference type="PROSITE" id="PS51186"/>
    </source>
</evidence>
<feature type="domain" description="N-acetyltransferase" evidence="1">
    <location>
        <begin position="13"/>
        <end position="169"/>
    </location>
</feature>
<dbReference type="EMBL" id="JBITMB010000002">
    <property type="protein sequence ID" value="MFI7439551.1"/>
    <property type="molecule type" value="Genomic_DNA"/>
</dbReference>
<name>A0ABW7ZYC7_9ACTN</name>
<dbReference type="InterPro" id="IPR051531">
    <property type="entry name" value="N-acetyltransferase"/>
</dbReference>
<reference evidence="2 3" key="1">
    <citation type="submission" date="2024-10" db="EMBL/GenBank/DDBJ databases">
        <title>The Natural Products Discovery Center: Release of the First 8490 Sequenced Strains for Exploring Actinobacteria Biosynthetic Diversity.</title>
        <authorList>
            <person name="Kalkreuter E."/>
            <person name="Kautsar S.A."/>
            <person name="Yang D."/>
            <person name="Bader C.D."/>
            <person name="Teijaro C.N."/>
            <person name="Fluegel L."/>
            <person name="Davis C.M."/>
            <person name="Simpson J.R."/>
            <person name="Lauterbach L."/>
            <person name="Steele A.D."/>
            <person name="Gui C."/>
            <person name="Meng S."/>
            <person name="Li G."/>
            <person name="Viehrig K."/>
            <person name="Ye F."/>
            <person name="Su P."/>
            <person name="Kiefer A.F."/>
            <person name="Nichols A."/>
            <person name="Cepeda A.J."/>
            <person name="Yan W."/>
            <person name="Fan B."/>
            <person name="Jiang Y."/>
            <person name="Adhikari A."/>
            <person name="Zheng C.-J."/>
            <person name="Schuster L."/>
            <person name="Cowan T.M."/>
            <person name="Smanski M.J."/>
            <person name="Chevrette M.G."/>
            <person name="De Carvalho L.P.S."/>
            <person name="Shen B."/>
        </authorList>
    </citation>
    <scope>NUCLEOTIDE SEQUENCE [LARGE SCALE GENOMIC DNA]</scope>
    <source>
        <strain evidence="2 3">NPDC049503</strain>
    </source>
</reference>
<keyword evidence="2" id="KW-0012">Acyltransferase</keyword>
<dbReference type="PROSITE" id="PS51186">
    <property type="entry name" value="GNAT"/>
    <property type="match status" value="1"/>
</dbReference>
<dbReference type="InterPro" id="IPR000182">
    <property type="entry name" value="GNAT_dom"/>
</dbReference>
<dbReference type="Proteomes" id="UP001612928">
    <property type="component" value="Unassembled WGS sequence"/>
</dbReference>
<dbReference type="SUPFAM" id="SSF55729">
    <property type="entry name" value="Acyl-CoA N-acyltransferases (Nat)"/>
    <property type="match status" value="1"/>
</dbReference>
<comment type="caution">
    <text evidence="2">The sequence shown here is derived from an EMBL/GenBank/DDBJ whole genome shotgun (WGS) entry which is preliminary data.</text>
</comment>
<dbReference type="PANTHER" id="PTHR43792">
    <property type="entry name" value="GNAT FAMILY, PUTATIVE (AFU_ORTHOLOGUE AFUA_3G00765)-RELATED-RELATED"/>
    <property type="match status" value="1"/>
</dbReference>
<accession>A0ABW7ZYC7</accession>
<organism evidence="2 3">
    <name type="scientific">Nonomuraea indica</name>
    <dbReference type="NCBI Taxonomy" id="1581193"/>
    <lineage>
        <taxon>Bacteria</taxon>
        <taxon>Bacillati</taxon>
        <taxon>Actinomycetota</taxon>
        <taxon>Actinomycetes</taxon>
        <taxon>Streptosporangiales</taxon>
        <taxon>Streptosporangiaceae</taxon>
        <taxon>Nonomuraea</taxon>
    </lineage>
</organism>
<proteinExistence type="predicted"/>
<dbReference type="EC" id="2.3.-.-" evidence="2"/>
<dbReference type="Pfam" id="PF13302">
    <property type="entry name" value="Acetyltransf_3"/>
    <property type="match status" value="1"/>
</dbReference>
<sequence length="188" mass="20419">MRRPSAILLCDRLHLRRWQVEDIGAAARAIRDSHDHLLPWSPLAVGDSHEVATRLVTTALSEWERDEAYKYAIVVEGLVVGGCGLMRRAGPGGLEIGYWLHADWTGRGLVTEAVAALVTAGCALDGVDWLEIRHDAANLASAGVPRRLGFEEVRLRTAPDAPSPRMPGESGVVVAWRKTAMAAPRSQT</sequence>
<keyword evidence="3" id="KW-1185">Reference proteome</keyword>
<protein>
    <submittedName>
        <fullName evidence="2">GNAT family N-acetyltransferase</fullName>
        <ecNumber evidence="2">2.3.-.-</ecNumber>
    </submittedName>
</protein>
<dbReference type="InterPro" id="IPR016181">
    <property type="entry name" value="Acyl_CoA_acyltransferase"/>
</dbReference>
<dbReference type="Gene3D" id="3.40.630.30">
    <property type="match status" value="1"/>
</dbReference>
<evidence type="ECO:0000313" key="2">
    <source>
        <dbReference type="EMBL" id="MFI7439551.1"/>
    </source>
</evidence>
<keyword evidence="2" id="KW-0808">Transferase</keyword>
<gene>
    <name evidence="2" type="ORF">ACIBP5_06250</name>
</gene>
<dbReference type="GO" id="GO:0016746">
    <property type="term" value="F:acyltransferase activity"/>
    <property type="evidence" value="ECO:0007669"/>
    <property type="project" value="UniProtKB-KW"/>
</dbReference>
<dbReference type="RefSeq" id="WP_397019192.1">
    <property type="nucleotide sequence ID" value="NZ_JBITMB010000002.1"/>
</dbReference>
<evidence type="ECO:0000313" key="3">
    <source>
        <dbReference type="Proteomes" id="UP001612928"/>
    </source>
</evidence>